<name>A0A498QN48_9MYCO</name>
<evidence type="ECO:0000313" key="3">
    <source>
        <dbReference type="Proteomes" id="UP000267289"/>
    </source>
</evidence>
<keyword evidence="3" id="KW-1185">Reference proteome</keyword>
<proteinExistence type="predicted"/>
<dbReference type="Proteomes" id="UP000267289">
    <property type="component" value="Unassembled WGS sequence"/>
</dbReference>
<feature type="region of interest" description="Disordered" evidence="1">
    <location>
        <begin position="19"/>
        <end position="39"/>
    </location>
</feature>
<evidence type="ECO:0000313" key="2">
    <source>
        <dbReference type="EMBL" id="VBA45493.1"/>
    </source>
</evidence>
<reference evidence="2 3" key="1">
    <citation type="submission" date="2018-09" db="EMBL/GenBank/DDBJ databases">
        <authorList>
            <person name="Tagini F."/>
        </authorList>
    </citation>
    <scope>NUCLEOTIDE SEQUENCE [LARGE SCALE GENOMIC DNA]</scope>
    <source>
        <strain evidence="2 3">MK13</strain>
    </source>
</reference>
<sequence length="333" mass="37004">MFVGGQAALAHLGQQLGDGGITGQIDPQHQGVDEKPDHLIERRVAPPGDREPYRHIIAGAELGQQHRQRGLDHHETGRVVFPGHPSHLLLQVGRPVDRHTGAAVSGHRRISPISRQRQPFGHPGQGLLPVGQLRSNRAVGIGQITKLRTLPQRVIGILHRQRRPARGLSRAPAGIREPQITHQRSQRQAIRGDMVHHHHQYVLVVGEAEQPRPQRDLGRQVEPMTRHRADSLTQPVCRPAGGINDLPTEADPLGGHHQLLGCSLGCGEQGAQAFLAGHHIGQRDTQRLGIQPAAQPQRRRHVVHRRGPLQLVKKPQPLLGKRQRHHRRPLNWH</sequence>
<feature type="compositionally biased region" description="Basic residues" evidence="1">
    <location>
        <begin position="321"/>
        <end position="333"/>
    </location>
</feature>
<accession>A0A498QN48</accession>
<evidence type="ECO:0000256" key="1">
    <source>
        <dbReference type="SAM" id="MobiDB-lite"/>
    </source>
</evidence>
<dbReference type="AlphaFoldDB" id="A0A498QN48"/>
<protein>
    <submittedName>
        <fullName evidence="2">Uncharacterized protein</fullName>
    </submittedName>
</protein>
<feature type="region of interest" description="Disordered" evidence="1">
    <location>
        <begin position="312"/>
        <end position="333"/>
    </location>
</feature>
<dbReference type="AntiFam" id="ANF00178">
    <property type="entry name" value="Shadow ORF (opposite dhbF)"/>
</dbReference>
<gene>
    <name evidence="2" type="ORF">LAUMK13_05485</name>
</gene>
<dbReference type="EMBL" id="UPHQ01000294">
    <property type="protein sequence ID" value="VBA45493.1"/>
    <property type="molecule type" value="Genomic_DNA"/>
</dbReference>
<organism evidence="2 3">
    <name type="scientific">Mycobacterium innocens</name>
    <dbReference type="NCBI Taxonomy" id="2341083"/>
    <lineage>
        <taxon>Bacteria</taxon>
        <taxon>Bacillati</taxon>
        <taxon>Actinomycetota</taxon>
        <taxon>Actinomycetes</taxon>
        <taxon>Mycobacteriales</taxon>
        <taxon>Mycobacteriaceae</taxon>
        <taxon>Mycobacterium</taxon>
    </lineage>
</organism>